<evidence type="ECO:0008006" key="4">
    <source>
        <dbReference type="Google" id="ProtNLM"/>
    </source>
</evidence>
<proteinExistence type="predicted"/>
<feature type="compositionally biased region" description="Basic and acidic residues" evidence="1">
    <location>
        <begin position="1"/>
        <end position="10"/>
    </location>
</feature>
<feature type="compositionally biased region" description="Polar residues" evidence="1">
    <location>
        <begin position="706"/>
        <end position="716"/>
    </location>
</feature>
<dbReference type="Proteomes" id="UP001212997">
    <property type="component" value="Unassembled WGS sequence"/>
</dbReference>
<evidence type="ECO:0000313" key="3">
    <source>
        <dbReference type="Proteomes" id="UP001212997"/>
    </source>
</evidence>
<reference evidence="2" key="1">
    <citation type="submission" date="2022-07" db="EMBL/GenBank/DDBJ databases">
        <title>Genome Sequence of Physisporinus lineatus.</title>
        <authorList>
            <person name="Buettner E."/>
        </authorList>
    </citation>
    <scope>NUCLEOTIDE SEQUENCE</scope>
    <source>
        <strain evidence="2">VT162</strain>
    </source>
</reference>
<name>A0AAD5UYX3_9APHY</name>
<comment type="caution">
    <text evidence="2">The sequence shown here is derived from an EMBL/GenBank/DDBJ whole genome shotgun (WGS) entry which is preliminary data.</text>
</comment>
<feature type="region of interest" description="Disordered" evidence="1">
    <location>
        <begin position="1"/>
        <end position="230"/>
    </location>
</feature>
<feature type="compositionally biased region" description="Polar residues" evidence="1">
    <location>
        <begin position="75"/>
        <end position="84"/>
    </location>
</feature>
<organism evidence="2 3">
    <name type="scientific">Meripilus lineatus</name>
    <dbReference type="NCBI Taxonomy" id="2056292"/>
    <lineage>
        <taxon>Eukaryota</taxon>
        <taxon>Fungi</taxon>
        <taxon>Dikarya</taxon>
        <taxon>Basidiomycota</taxon>
        <taxon>Agaricomycotina</taxon>
        <taxon>Agaricomycetes</taxon>
        <taxon>Polyporales</taxon>
        <taxon>Meripilaceae</taxon>
        <taxon>Meripilus</taxon>
    </lineage>
</organism>
<feature type="region of interest" description="Disordered" evidence="1">
    <location>
        <begin position="620"/>
        <end position="736"/>
    </location>
</feature>
<feature type="compositionally biased region" description="Polar residues" evidence="1">
    <location>
        <begin position="649"/>
        <end position="666"/>
    </location>
</feature>
<protein>
    <recommendedName>
        <fullName evidence="4">PWWP domain-containing protein</fullName>
    </recommendedName>
</protein>
<accession>A0AAD5UYX3</accession>
<sequence length="860" mass="94449">MPTEQTKEGDVSGPRRAAARKATRLAAEQLESSPNRSGGEMDPTAFGEPSRSKAVVKKTYGGKARAKISPLKQAPESSQPSTSRVVRKSKSLSQLSSPTPSRRRKPPPSNSVAPTPAKSSKGKRKEESPAPTISDDSEIELISAPITASRPKINPPAKATPTTNGKKPVQKSTRNSKKRRRSPPVSGPQSPASDVSELTPLSSPEPNEMPHPLSGPPASRGLTRTHTSRTIQSISDVEETWDLNKLGSYVWVSINYSGELSEGDGETLWWPAKVSILSVLRSGPLTVTLFGNPPSSQGTDAQDKLHIQNPSSKHILSLKTSRGSVRFHEKNYTSHPMTDDLRTSPRKRQKTAEMDLHSRWLDALGLLLRADADDNDGLPSSLSRYASGRMFSEPPGSGDELGEVIEIDEDEWQRPEYSGSMEIPGEPVLAREKKASSDYWPARVMAYIPPEKRSSKPKYEVHYFDGIIKRIPRDMFFADFDDGFKDCKLGSAAGNYGLDEEEQDHNGDFTMTDDLVEPEESLREASPTPIVPTTSKFAFQYTIPEQFEYVKPVLVAVLQQRYGPARNRHEAFMGSAASRRRVCDSNHSKGNLRALEVEELDVTLRRWVRRRQKRQELGLIPLDEPDNVSVQQSPSTRAMEDAPDGARTLTKSQEEISTTDNQNTVPQPEGDIVPSPPPSVTTYQDGKSQSSSPKDPPSRDDEQQEHNSATSTNISGGDTPMPPPGSPKSKELSSIDDNPSIEECQIPTVATKQSSSRKTFASLSPIDQITYCTNILLPEAILQLLLWRSGLRTSLELLSPSEEEELHSRAEEKAKEVDWVHAIVYAKRGATGSMLPPSKPGEAPKSNKAVAGTLRSGRNR</sequence>
<keyword evidence="3" id="KW-1185">Reference proteome</keyword>
<evidence type="ECO:0000256" key="1">
    <source>
        <dbReference type="SAM" id="MobiDB-lite"/>
    </source>
</evidence>
<gene>
    <name evidence="2" type="ORF">NLI96_g9989</name>
</gene>
<feature type="region of interest" description="Disordered" evidence="1">
    <location>
        <begin position="831"/>
        <end position="860"/>
    </location>
</feature>
<dbReference type="EMBL" id="JANAWD010000537">
    <property type="protein sequence ID" value="KAJ3478104.1"/>
    <property type="molecule type" value="Genomic_DNA"/>
</dbReference>
<dbReference type="AlphaFoldDB" id="A0AAD5UYX3"/>
<evidence type="ECO:0000313" key="2">
    <source>
        <dbReference type="EMBL" id="KAJ3478104.1"/>
    </source>
</evidence>
<feature type="compositionally biased region" description="Basic and acidic residues" evidence="1">
    <location>
        <begin position="696"/>
        <end position="705"/>
    </location>
</feature>